<dbReference type="AlphaFoldDB" id="A0AAN9NF02"/>
<organism evidence="1 2">
    <name type="scientific">Phaseolus coccineus</name>
    <name type="common">Scarlet runner bean</name>
    <name type="synonym">Phaseolus multiflorus</name>
    <dbReference type="NCBI Taxonomy" id="3886"/>
    <lineage>
        <taxon>Eukaryota</taxon>
        <taxon>Viridiplantae</taxon>
        <taxon>Streptophyta</taxon>
        <taxon>Embryophyta</taxon>
        <taxon>Tracheophyta</taxon>
        <taxon>Spermatophyta</taxon>
        <taxon>Magnoliopsida</taxon>
        <taxon>eudicotyledons</taxon>
        <taxon>Gunneridae</taxon>
        <taxon>Pentapetalae</taxon>
        <taxon>rosids</taxon>
        <taxon>fabids</taxon>
        <taxon>Fabales</taxon>
        <taxon>Fabaceae</taxon>
        <taxon>Papilionoideae</taxon>
        <taxon>50 kb inversion clade</taxon>
        <taxon>NPAAA clade</taxon>
        <taxon>indigoferoid/millettioid clade</taxon>
        <taxon>Phaseoleae</taxon>
        <taxon>Phaseolus</taxon>
    </lineage>
</organism>
<dbReference type="EMBL" id="JAYMYR010000003">
    <property type="protein sequence ID" value="KAK7372029.1"/>
    <property type="molecule type" value="Genomic_DNA"/>
</dbReference>
<accession>A0AAN9NF02</accession>
<evidence type="ECO:0000313" key="2">
    <source>
        <dbReference type="Proteomes" id="UP001374584"/>
    </source>
</evidence>
<protein>
    <submittedName>
        <fullName evidence="1">Uncharacterized protein</fullName>
    </submittedName>
</protein>
<keyword evidence="2" id="KW-1185">Reference proteome</keyword>
<comment type="caution">
    <text evidence="1">The sequence shown here is derived from an EMBL/GenBank/DDBJ whole genome shotgun (WGS) entry which is preliminary data.</text>
</comment>
<gene>
    <name evidence="1" type="ORF">VNO80_05397</name>
</gene>
<sequence length="92" mass="11037">MRESRRGKYTRERKREREFHCFRDFGEKRTNEHSDNTNTDTREMYVVTYVYTVNVFIITRVKSLQAAILEGKLEGNGFRESKRVWATTVLLL</sequence>
<proteinExistence type="predicted"/>
<name>A0AAN9NF02_PHACN</name>
<reference evidence="1 2" key="1">
    <citation type="submission" date="2024-01" db="EMBL/GenBank/DDBJ databases">
        <title>The genomes of 5 underutilized Papilionoideae crops provide insights into root nodulation and disease resistanc.</title>
        <authorList>
            <person name="Jiang F."/>
        </authorList>
    </citation>
    <scope>NUCLEOTIDE SEQUENCE [LARGE SCALE GENOMIC DNA]</scope>
    <source>
        <strain evidence="1">JINMINGXINNONG_FW02</strain>
        <tissue evidence="1">Leaves</tissue>
    </source>
</reference>
<evidence type="ECO:0000313" key="1">
    <source>
        <dbReference type="EMBL" id="KAK7372029.1"/>
    </source>
</evidence>
<dbReference type="Proteomes" id="UP001374584">
    <property type="component" value="Unassembled WGS sequence"/>
</dbReference>